<comment type="caution">
    <text evidence="1">The sequence shown here is derived from an EMBL/GenBank/DDBJ whole genome shotgun (WGS) entry which is preliminary data.</text>
</comment>
<keyword evidence="2" id="KW-1185">Reference proteome</keyword>
<dbReference type="Proteomes" id="UP001274830">
    <property type="component" value="Unassembled WGS sequence"/>
</dbReference>
<gene>
    <name evidence="1" type="ORF">LTR78_007004</name>
</gene>
<protein>
    <submittedName>
        <fullName evidence="1">Uncharacterized protein</fullName>
    </submittedName>
</protein>
<proteinExistence type="predicted"/>
<organism evidence="1 2">
    <name type="scientific">Recurvomyces mirabilis</name>
    <dbReference type="NCBI Taxonomy" id="574656"/>
    <lineage>
        <taxon>Eukaryota</taxon>
        <taxon>Fungi</taxon>
        <taxon>Dikarya</taxon>
        <taxon>Ascomycota</taxon>
        <taxon>Pezizomycotina</taxon>
        <taxon>Dothideomycetes</taxon>
        <taxon>Dothideomycetidae</taxon>
        <taxon>Mycosphaerellales</taxon>
        <taxon>Teratosphaeriaceae</taxon>
        <taxon>Recurvomyces</taxon>
    </lineage>
</organism>
<sequence length="87" mass="9881">MDEILANKIDFEALLDTRIYSSFSSDRERPQEEPSLVFTIVLEMRWVFVKLLVETVATVQGVVGVDVEPCSGPVLERLLDEERKGLL</sequence>
<evidence type="ECO:0000313" key="2">
    <source>
        <dbReference type="Proteomes" id="UP001274830"/>
    </source>
</evidence>
<reference evidence="1" key="1">
    <citation type="submission" date="2023-07" db="EMBL/GenBank/DDBJ databases">
        <title>Black Yeasts Isolated from many extreme environments.</title>
        <authorList>
            <person name="Coleine C."/>
            <person name="Stajich J.E."/>
            <person name="Selbmann L."/>
        </authorList>
    </citation>
    <scope>NUCLEOTIDE SEQUENCE</scope>
    <source>
        <strain evidence="1">CCFEE 5485</strain>
    </source>
</reference>
<dbReference type="EMBL" id="JAUTXT010000027">
    <property type="protein sequence ID" value="KAK3673164.1"/>
    <property type="molecule type" value="Genomic_DNA"/>
</dbReference>
<accession>A0AAE0WK34</accession>
<dbReference type="AlphaFoldDB" id="A0AAE0WK34"/>
<name>A0AAE0WK34_9PEZI</name>
<evidence type="ECO:0000313" key="1">
    <source>
        <dbReference type="EMBL" id="KAK3673164.1"/>
    </source>
</evidence>